<feature type="compositionally biased region" description="Basic and acidic residues" evidence="3">
    <location>
        <begin position="791"/>
        <end position="816"/>
    </location>
</feature>
<feature type="compositionally biased region" description="Basic and acidic residues" evidence="3">
    <location>
        <begin position="586"/>
        <end position="609"/>
    </location>
</feature>
<feature type="region of interest" description="Disordered" evidence="3">
    <location>
        <begin position="267"/>
        <end position="470"/>
    </location>
</feature>
<evidence type="ECO:0000313" key="6">
    <source>
        <dbReference type="Proteomes" id="UP001292094"/>
    </source>
</evidence>
<feature type="compositionally biased region" description="Polar residues" evidence="3">
    <location>
        <begin position="269"/>
        <end position="283"/>
    </location>
</feature>
<feature type="compositionally biased region" description="Basic and acidic residues" evidence="3">
    <location>
        <begin position="738"/>
        <end position="759"/>
    </location>
</feature>
<reference evidence="5" key="1">
    <citation type="submission" date="2023-11" db="EMBL/GenBank/DDBJ databases">
        <title>Genome assemblies of two species of porcelain crab, Petrolisthes cinctipes and Petrolisthes manimaculis (Anomura: Porcellanidae).</title>
        <authorList>
            <person name="Angst P."/>
        </authorList>
    </citation>
    <scope>NUCLEOTIDE SEQUENCE</scope>
    <source>
        <strain evidence="5">PB745_02</strain>
        <tissue evidence="5">Gill</tissue>
    </source>
</reference>
<dbReference type="GO" id="GO:0042302">
    <property type="term" value="F:structural constituent of cuticle"/>
    <property type="evidence" value="ECO:0007669"/>
    <property type="project" value="UniProtKB-UniRule"/>
</dbReference>
<dbReference type="PROSITE" id="PS00233">
    <property type="entry name" value="CHIT_BIND_RR_1"/>
    <property type="match status" value="1"/>
</dbReference>
<evidence type="ECO:0000313" key="5">
    <source>
        <dbReference type="EMBL" id="KAK4325567.1"/>
    </source>
</evidence>
<evidence type="ECO:0000256" key="2">
    <source>
        <dbReference type="PROSITE-ProRule" id="PRU00497"/>
    </source>
</evidence>
<feature type="region of interest" description="Disordered" evidence="3">
    <location>
        <begin position="26"/>
        <end position="113"/>
    </location>
</feature>
<feature type="compositionally biased region" description="Polar residues" evidence="3">
    <location>
        <begin position="836"/>
        <end position="846"/>
    </location>
</feature>
<feature type="compositionally biased region" description="Polar residues" evidence="3">
    <location>
        <begin position="1476"/>
        <end position="1486"/>
    </location>
</feature>
<comment type="caution">
    <text evidence="5">The sequence shown here is derived from an EMBL/GenBank/DDBJ whole genome shotgun (WGS) entry which is preliminary data.</text>
</comment>
<evidence type="ECO:0000256" key="4">
    <source>
        <dbReference type="SAM" id="SignalP"/>
    </source>
</evidence>
<feature type="region of interest" description="Disordered" evidence="3">
    <location>
        <begin position="738"/>
        <end position="872"/>
    </location>
</feature>
<dbReference type="Proteomes" id="UP001292094">
    <property type="component" value="Unassembled WGS sequence"/>
</dbReference>
<keyword evidence="6" id="KW-1185">Reference proteome</keyword>
<evidence type="ECO:0000256" key="1">
    <source>
        <dbReference type="ARBA" id="ARBA00022460"/>
    </source>
</evidence>
<feature type="region of interest" description="Disordered" evidence="3">
    <location>
        <begin position="569"/>
        <end position="609"/>
    </location>
</feature>
<gene>
    <name evidence="5" type="ORF">Pmani_003854</name>
</gene>
<feature type="region of interest" description="Disordered" evidence="3">
    <location>
        <begin position="913"/>
        <end position="940"/>
    </location>
</feature>
<feature type="region of interest" description="Disordered" evidence="3">
    <location>
        <begin position="126"/>
        <end position="148"/>
    </location>
</feature>
<feature type="compositionally biased region" description="Polar residues" evidence="3">
    <location>
        <begin position="1568"/>
        <end position="1613"/>
    </location>
</feature>
<feature type="region of interest" description="Disordered" evidence="3">
    <location>
        <begin position="1289"/>
        <end position="1636"/>
    </location>
</feature>
<feature type="compositionally biased region" description="Basic and acidic residues" evidence="3">
    <location>
        <begin position="1349"/>
        <end position="1411"/>
    </location>
</feature>
<feature type="signal peptide" evidence="4">
    <location>
        <begin position="1"/>
        <end position="18"/>
    </location>
</feature>
<feature type="compositionally biased region" description="Basic and acidic residues" evidence="3">
    <location>
        <begin position="1297"/>
        <end position="1312"/>
    </location>
</feature>
<feature type="compositionally biased region" description="Basic and acidic residues" evidence="3">
    <location>
        <begin position="446"/>
        <end position="470"/>
    </location>
</feature>
<feature type="region of interest" description="Disordered" evidence="3">
    <location>
        <begin position="1689"/>
        <end position="1711"/>
    </location>
</feature>
<feature type="compositionally biased region" description="Low complexity" evidence="3">
    <location>
        <begin position="1697"/>
        <end position="1707"/>
    </location>
</feature>
<protein>
    <submittedName>
        <fullName evidence="5">Uncharacterized protein</fullName>
    </submittedName>
</protein>
<organism evidence="5 6">
    <name type="scientific">Petrolisthes manimaculis</name>
    <dbReference type="NCBI Taxonomy" id="1843537"/>
    <lineage>
        <taxon>Eukaryota</taxon>
        <taxon>Metazoa</taxon>
        <taxon>Ecdysozoa</taxon>
        <taxon>Arthropoda</taxon>
        <taxon>Crustacea</taxon>
        <taxon>Multicrustacea</taxon>
        <taxon>Malacostraca</taxon>
        <taxon>Eumalacostraca</taxon>
        <taxon>Eucarida</taxon>
        <taxon>Decapoda</taxon>
        <taxon>Pleocyemata</taxon>
        <taxon>Anomura</taxon>
        <taxon>Galatheoidea</taxon>
        <taxon>Porcellanidae</taxon>
        <taxon>Petrolisthes</taxon>
    </lineage>
</organism>
<proteinExistence type="predicted"/>
<dbReference type="PROSITE" id="PS51155">
    <property type="entry name" value="CHIT_BIND_RR_2"/>
    <property type="match status" value="1"/>
</dbReference>
<feature type="compositionally biased region" description="Polar residues" evidence="3">
    <location>
        <begin position="366"/>
        <end position="381"/>
    </location>
</feature>
<feature type="compositionally biased region" description="Basic and acidic residues" evidence="3">
    <location>
        <begin position="1421"/>
        <end position="1475"/>
    </location>
</feature>
<feature type="region of interest" description="Disordered" evidence="3">
    <location>
        <begin position="646"/>
        <end position="705"/>
    </location>
</feature>
<dbReference type="InterPro" id="IPR031311">
    <property type="entry name" value="CHIT_BIND_RR_consensus"/>
</dbReference>
<feature type="compositionally biased region" description="Polar residues" evidence="3">
    <location>
        <begin position="1514"/>
        <end position="1525"/>
    </location>
</feature>
<feature type="compositionally biased region" description="Polar residues" evidence="3">
    <location>
        <begin position="65"/>
        <end position="99"/>
    </location>
</feature>
<dbReference type="EMBL" id="JAWZYT010000274">
    <property type="protein sequence ID" value="KAK4325567.1"/>
    <property type="molecule type" value="Genomic_DNA"/>
</dbReference>
<feature type="compositionally biased region" description="Basic and acidic residues" evidence="3">
    <location>
        <begin position="847"/>
        <end position="872"/>
    </location>
</feature>
<evidence type="ECO:0000256" key="3">
    <source>
        <dbReference type="SAM" id="MobiDB-lite"/>
    </source>
</evidence>
<sequence length="1729" mass="198208">MLYRELVVFAAAWCVCVCRPSLTPGPASAPSAHFVPPTPSSSSSPAHRSRPSPPRQAQSKHRAGTSGSTLADIKGTTSFSTSWRPSANPSPHNPATHSLPTHRGAHQNIHSHSQTIQDVLKEIPASQRSPNSATQEVHQTVPTPQRRPTYSQINRNAFFFKPNSGKAASFTPTNEKRGVGEVVAIVRDMRSTPGPGEHHMEIVTGNGIRVMQQVVPGVSSGSVTRGAYQFTHPDGTVHEVTYVADENGFRPSSPMLPVSPTNPHLIPNLTPTQHTHTNPISTHPRTHPKLTHARTQPKLTHTRTHSTPTHPRTHPKLTHARTQPELTHARTHSTPTHPRTHPKLTHAGTESSNPSIYTLSLPHALTHSTTPHARTNANTPHARTRSHTIHSRTNTNTPHARTRSHTTHARTNTPHAPTSSNTPRAFTHSVLPQTPEQGGSKTRKRMVQEEVREKEREEEEERRQRERTVEARRPMERMEERRRQRETVVEEVKARENSMEEIQRARESIGEWRSVRENIGEEGNPRWNGMNAREENEKKEKEEVVEVRARENVREEGRAREWIVEGLRKQEEEEEEGLWRARKAHIRDGGKKRNPEEAQEQERTKNLWEEEEFKRMRADVEKARRLMREEKEDVEEEMVLGREGRMRELEIKKVRMNEEEKTRKDREREERRKRLKEARKERSRTIRRNEEERRAKEREQREKRLIEQRKEEERRIKEREEREKRLREERERIIRTNRREEEVRRQSKRREEEEIISKERHSRTMYQENQDGKTVKGRKGNGIKVINQGRNVREQEREGRLTTDSHDEDDRTKTEMDENEEHETYSPHYLMADHNPSLSLHNTEGNTELRRGFPRHSAEKNPSSAEDHPHLSVRLPHESKERLQINEGNPKFSDGNPKFSEWVTKFGEDNIDINHGGFQINEGPQFSEESSQSNEDSFQFNSEVNSKVNRMFSEGNFQVRDGSLTDEESRPQFSAGGIHSSEKSPQFIEKHSQSSQESPHQNDKENFRYIVDSPLYKENNYSMYDDEDELSPRLEEMSPFSEVPEGNIEVSRSEGLPSMMKILNSDEPQVFEVSSKEGSSRVQAFRSEVPRVIEVSRLEEPRELVSWIEIPTGVKVLKSEEPEVVEMSRSEGPRVEVSTSDEPGVGMMARTVVTPGVELSRSEGPGFQYSRVEYFSQPPDILATPRQDQQETIFYPVISKEQPHKLNYQGNEDPIEVPSPIIQAKEAVSVHSDVPVYIPVHLRDENGSISIVREIKENIENILSKSFQDSQVPEAQFPEVDGLEYDGLYTADDSSEEGSHQDEGLGIDRDSHNNNSHDFQEGVGETVTEGDILEVQQEDEKELVSSQFQDKEQNNSREFLERELSDSKLIQVKEEHQSRQTQNKEEYNSRQNQEMEDHNARDDLNQEGRLEEVEEQDLDQVEGRESPDVDETVILKEGRNNDQILDEGHVQRREISEYNKDQIDSSSESIKDPKESVSSQVNQKPTDTYIPVPNNHKHTQRETRGNRRLLTSPRPRTQGRSSQQAVREGHKNISSDTSGRGPVTFHGEAQRIQRGPNPGETEEKSPSRDQITTTAIRQQDNTSVQRGSQVLTETQYGLKYTQDSTKHNNSTGGLRSKGENTSKEVHKRDVGSRGVHERGIRTKGHMRTQQETSARKWMGNREMMRERRPNASKASLRRVVSERVVGERAVVGERRSSSSSSSSSSSRIIPRQATSALMAALTLVGPLHH</sequence>
<feature type="compositionally biased region" description="Polar residues" evidence="3">
    <location>
        <begin position="348"/>
        <end position="358"/>
    </location>
</feature>
<feature type="compositionally biased region" description="Basic and acidic residues" evidence="3">
    <location>
        <begin position="532"/>
        <end position="550"/>
    </location>
</feature>
<dbReference type="Pfam" id="PF00379">
    <property type="entry name" value="Chitin_bind_4"/>
    <property type="match status" value="1"/>
</dbReference>
<feature type="region of interest" description="Disordered" evidence="3">
    <location>
        <begin position="523"/>
        <end position="550"/>
    </location>
</feature>
<keyword evidence="1 2" id="KW-0193">Cuticle</keyword>
<feature type="chain" id="PRO_5041950831" evidence="4">
    <location>
        <begin position="19"/>
        <end position="1729"/>
    </location>
</feature>
<dbReference type="InterPro" id="IPR000618">
    <property type="entry name" value="Insect_cuticle"/>
</dbReference>
<name>A0AAE1QHR9_9EUCA</name>
<feature type="region of interest" description="Disordered" evidence="3">
    <location>
        <begin position="959"/>
        <end position="1005"/>
    </location>
</feature>
<accession>A0AAE1QHR9</accession>
<feature type="compositionally biased region" description="Polar residues" evidence="3">
    <location>
        <begin position="414"/>
        <end position="440"/>
    </location>
</feature>
<feature type="compositionally biased region" description="Polar residues" evidence="3">
    <location>
        <begin position="922"/>
        <end position="940"/>
    </location>
</feature>
<feature type="compositionally biased region" description="Basic and acidic residues" evidence="3">
    <location>
        <begin position="1616"/>
        <end position="1636"/>
    </location>
</feature>
<keyword evidence="4" id="KW-0732">Signal</keyword>